<name>A0A6I9P243_9TELE</name>
<dbReference type="KEGG" id="ncc:104958418"/>
<keyword evidence="6" id="KW-1185">Reference proteome</keyword>
<dbReference type="SMART" id="SM00409">
    <property type="entry name" value="IG"/>
    <property type="match status" value="3"/>
</dbReference>
<dbReference type="AlphaFoldDB" id="A0A6I9P243"/>
<reference evidence="7" key="1">
    <citation type="submission" date="2025-08" db="UniProtKB">
        <authorList>
            <consortium name="RefSeq"/>
        </authorList>
    </citation>
    <scope>IDENTIFICATION</scope>
    <source>
        <tissue evidence="7">Muscle</tissue>
    </source>
</reference>
<evidence type="ECO:0000256" key="1">
    <source>
        <dbReference type="ARBA" id="ARBA00011360"/>
    </source>
</evidence>
<dbReference type="PANTHER" id="PTHR15360:SF4">
    <property type="entry name" value="PROTEIN KINASE DOMAIN-CONTAINING PROTEIN"/>
    <property type="match status" value="1"/>
</dbReference>
<dbReference type="Pfam" id="PF21339">
    <property type="entry name" value="VEGFR-1-like_Ig-like"/>
    <property type="match status" value="1"/>
</dbReference>
<dbReference type="Pfam" id="PF00047">
    <property type="entry name" value="ig"/>
    <property type="match status" value="1"/>
</dbReference>
<gene>
    <name evidence="7" type="primary">LOC104958418</name>
</gene>
<dbReference type="OrthoDB" id="5979328at2759"/>
<evidence type="ECO:0000256" key="3">
    <source>
        <dbReference type="ARBA" id="ARBA00023319"/>
    </source>
</evidence>
<dbReference type="InterPro" id="IPR007110">
    <property type="entry name" value="Ig-like_dom"/>
</dbReference>
<dbReference type="InterPro" id="IPR003599">
    <property type="entry name" value="Ig_sub"/>
</dbReference>
<dbReference type="InterPro" id="IPR036179">
    <property type="entry name" value="Ig-like_dom_sf"/>
</dbReference>
<dbReference type="PANTHER" id="PTHR15360">
    <property type="entry name" value="PLATELET-DERIVED GROWTH FACTOR RECEPTOR LIKE"/>
    <property type="match status" value="1"/>
</dbReference>
<feature type="domain" description="Ig-like" evidence="5">
    <location>
        <begin position="218"/>
        <end position="318"/>
    </location>
</feature>
<dbReference type="Gene3D" id="2.60.40.10">
    <property type="entry name" value="Immunoglobulins"/>
    <property type="match status" value="5"/>
</dbReference>
<protein>
    <recommendedName>
        <fullName evidence="2">Platelet-derived growth factor receptor-like protein</fullName>
    </recommendedName>
</protein>
<dbReference type="InterPro" id="IPR055229">
    <property type="entry name" value="VEGFR1-3_5th"/>
</dbReference>
<evidence type="ECO:0000256" key="4">
    <source>
        <dbReference type="SAM" id="SignalP"/>
    </source>
</evidence>
<evidence type="ECO:0000256" key="2">
    <source>
        <dbReference type="ARBA" id="ARBA00019671"/>
    </source>
</evidence>
<dbReference type="PIRSF" id="PIRSF000615">
    <property type="entry name" value="TyrPK_CSF1-R"/>
    <property type="match status" value="1"/>
</dbReference>
<dbReference type="RefSeq" id="XP_010784459.1">
    <property type="nucleotide sequence ID" value="XM_010786157.1"/>
</dbReference>
<feature type="signal peptide" evidence="4">
    <location>
        <begin position="1"/>
        <end position="22"/>
    </location>
</feature>
<dbReference type="Pfam" id="PF22971">
    <property type="entry name" value="Ig_VEGFR-1-like_5th"/>
    <property type="match status" value="1"/>
</dbReference>
<dbReference type="InterPro" id="IPR042495">
    <property type="entry name" value="PDGFRL"/>
</dbReference>
<dbReference type="Pfam" id="PF22854">
    <property type="entry name" value="VEGFR1-3_N_Ig-like"/>
    <property type="match status" value="1"/>
</dbReference>
<dbReference type="PROSITE" id="PS50835">
    <property type="entry name" value="IG_LIKE"/>
    <property type="match status" value="2"/>
</dbReference>
<dbReference type="InterPro" id="IPR013783">
    <property type="entry name" value="Ig-like_fold"/>
</dbReference>
<feature type="domain" description="Ig-like" evidence="5">
    <location>
        <begin position="327"/>
        <end position="419"/>
    </location>
</feature>
<feature type="chain" id="PRO_5027106458" description="Platelet-derived growth factor receptor-like protein" evidence="4">
    <location>
        <begin position="23"/>
        <end position="510"/>
    </location>
</feature>
<comment type="subunit">
    <text evidence="1">Forms a complex composed of PDGFRL, TNK2 and GRB2.</text>
</comment>
<dbReference type="PRINTS" id="PR01832">
    <property type="entry name" value="VEGFRECEPTOR"/>
</dbReference>
<dbReference type="GeneID" id="104958418"/>
<evidence type="ECO:0000259" key="5">
    <source>
        <dbReference type="PROSITE" id="PS50835"/>
    </source>
</evidence>
<keyword evidence="3" id="KW-0393">Immunoglobulin domain</keyword>
<proteinExistence type="predicted"/>
<accession>A0A6I9P243</accession>
<keyword evidence="4" id="KW-0732">Signal</keyword>
<dbReference type="InterPro" id="IPR013151">
    <property type="entry name" value="Immunoglobulin_dom"/>
</dbReference>
<organism evidence="6 7">
    <name type="scientific">Notothenia coriiceps</name>
    <name type="common">black rockcod</name>
    <dbReference type="NCBI Taxonomy" id="8208"/>
    <lineage>
        <taxon>Eukaryota</taxon>
        <taxon>Metazoa</taxon>
        <taxon>Chordata</taxon>
        <taxon>Craniata</taxon>
        <taxon>Vertebrata</taxon>
        <taxon>Euteleostomi</taxon>
        <taxon>Actinopterygii</taxon>
        <taxon>Neopterygii</taxon>
        <taxon>Teleostei</taxon>
        <taxon>Neoteleostei</taxon>
        <taxon>Acanthomorphata</taxon>
        <taxon>Eupercaria</taxon>
        <taxon>Perciformes</taxon>
        <taxon>Notothenioidei</taxon>
        <taxon>Nototheniidae</taxon>
        <taxon>Notothenia</taxon>
    </lineage>
</organism>
<sequence>MGSSNCFRWAVVILCCSSLTHGHLEREHSPMILPSENPLILHKDGLLHLTCRGHGPLQWKLVDSNRSLSSEEVKVESCDSRHHSHSHCSKLTITSLVANDTGRYNCEYSKNGSAHFTSIYVYVQDPEQPFVDPHPLRPIILESYRHETSLILPCRTTYPDIEVTLTGQLVALPEKVVKEQIWDPKVGFKIPYDPYREISMVFCKTKVNGRDFESKYFPMRITHALQNVKITPERVKLLVGDTLILNCTGKTTHNGRIKFTWDFPKSKENRHETQWTMDRSTKVYVMSRSLFLPNITMEDKGVYHCRAEINPTIYMNVTAKVIVIEHPYLNISYKHERHSTIRVKEGRKKLVFDPKVQALPPPDMAAWFKDGVPINRSSTCYKMSGFTLIIVNVQQQNAGVFTVSLGNQARGLHRNLSFTLIVEVKPIISEAELATVDVQPYMIGRQHQLTCTAYGVPLPNTTWFWQPCQLNTTLIKSPVHTDDRGNYSHNWIKSINVKRELVKGKIKVCV</sequence>
<evidence type="ECO:0000313" key="6">
    <source>
        <dbReference type="Proteomes" id="UP000504611"/>
    </source>
</evidence>
<evidence type="ECO:0000313" key="7">
    <source>
        <dbReference type="RefSeq" id="XP_010784459.1"/>
    </source>
</evidence>
<dbReference type="SUPFAM" id="SSF48726">
    <property type="entry name" value="Immunoglobulin"/>
    <property type="match status" value="4"/>
</dbReference>
<dbReference type="Proteomes" id="UP000504611">
    <property type="component" value="Unplaced"/>
</dbReference>
<dbReference type="InterPro" id="IPR055238">
    <property type="entry name" value="VEGFR1-3_N_Ig-like"/>
</dbReference>